<protein>
    <submittedName>
        <fullName evidence="1">DUF2732 family protein</fullName>
    </submittedName>
</protein>
<accession>A0A7X2SUB6</accession>
<name>A0A7X2SUB6_ENTAG</name>
<comment type="caution">
    <text evidence="1">The sequence shown here is derived from an EMBL/GenBank/DDBJ whole genome shotgun (WGS) entry which is preliminary data.</text>
</comment>
<sequence length="79" mass="8497">MRMTRQDLKKEAAGSTELVQDLCSQARVEGGKDMATKLSGRLDRLATHAANTGLSAVEIVELIRQEAEAIDGKGGALWQ</sequence>
<gene>
    <name evidence="1" type="ORF">GKC49_00890</name>
</gene>
<dbReference type="Proteomes" id="UP000461948">
    <property type="component" value="Unassembled WGS sequence"/>
</dbReference>
<dbReference type="InterPro" id="IPR020126">
    <property type="entry name" value="DUF2732"/>
</dbReference>
<proteinExistence type="predicted"/>
<reference evidence="1 2" key="1">
    <citation type="submission" date="2019-11" db="EMBL/GenBank/DDBJ databases">
        <title>Draft Genome Sequence of Plant Growth-Promoting Rhizosphere-Associated Bacteria.</title>
        <authorList>
            <person name="Vasilyev I.Y."/>
            <person name="Radchenko V."/>
            <person name="Ilnitskaya E.V."/>
        </authorList>
    </citation>
    <scope>NUCLEOTIDE SEQUENCE [LARGE SCALE GENOMIC DNA]</scope>
    <source>
        <strain evidence="1 2">VRA_MhP_f</strain>
    </source>
</reference>
<organism evidence="1 2">
    <name type="scientific">Enterobacter agglomerans</name>
    <name type="common">Erwinia herbicola</name>
    <name type="synonym">Pantoea agglomerans</name>
    <dbReference type="NCBI Taxonomy" id="549"/>
    <lineage>
        <taxon>Bacteria</taxon>
        <taxon>Pseudomonadati</taxon>
        <taxon>Pseudomonadota</taxon>
        <taxon>Gammaproteobacteria</taxon>
        <taxon>Enterobacterales</taxon>
        <taxon>Erwiniaceae</taxon>
        <taxon>Pantoea</taxon>
        <taxon>Pantoea agglomerans group</taxon>
    </lineage>
</organism>
<evidence type="ECO:0000313" key="2">
    <source>
        <dbReference type="Proteomes" id="UP000461948"/>
    </source>
</evidence>
<dbReference type="EMBL" id="WKLC01000011">
    <property type="protein sequence ID" value="MSE13759.1"/>
    <property type="molecule type" value="Genomic_DNA"/>
</dbReference>
<dbReference type="Pfam" id="PF10809">
    <property type="entry name" value="DUF2732"/>
    <property type="match status" value="1"/>
</dbReference>
<dbReference type="AlphaFoldDB" id="A0A7X2SUB6"/>
<evidence type="ECO:0000313" key="1">
    <source>
        <dbReference type="EMBL" id="MSE13759.1"/>
    </source>
</evidence>